<evidence type="ECO:0000313" key="3">
    <source>
        <dbReference type="Proteomes" id="UP001218895"/>
    </source>
</evidence>
<dbReference type="PROSITE" id="PS51343">
    <property type="entry name" value="PII_GLNB_DOM"/>
    <property type="match status" value="1"/>
</dbReference>
<dbReference type="PRINTS" id="PR00340">
    <property type="entry name" value="PIIGLNB"/>
</dbReference>
<dbReference type="GO" id="GO:0030234">
    <property type="term" value="F:enzyme regulator activity"/>
    <property type="evidence" value="ECO:0007669"/>
    <property type="project" value="InterPro"/>
</dbReference>
<dbReference type="PANTHER" id="PTHR30115:SF11">
    <property type="entry name" value="NITROGEN REGULATORY PROTEIN P-II HOMOLOG"/>
    <property type="match status" value="1"/>
</dbReference>
<dbReference type="SMART" id="SM00938">
    <property type="entry name" value="P-II"/>
    <property type="match status" value="1"/>
</dbReference>
<evidence type="ECO:0000313" key="2">
    <source>
        <dbReference type="EMBL" id="WFN37847.1"/>
    </source>
</evidence>
<dbReference type="PROSITE" id="PS00638">
    <property type="entry name" value="PII_GLNB_CTER"/>
    <property type="match status" value="1"/>
</dbReference>
<dbReference type="InterPro" id="IPR017918">
    <property type="entry name" value="N-reg_PII_CS"/>
</dbReference>
<dbReference type="KEGG" id="manq:L1994_05540"/>
<dbReference type="PANTHER" id="PTHR30115">
    <property type="entry name" value="NITROGEN REGULATORY PROTEIN P-II"/>
    <property type="match status" value="1"/>
</dbReference>
<dbReference type="Proteomes" id="UP001218895">
    <property type="component" value="Chromosome"/>
</dbReference>
<dbReference type="GO" id="GO:0006808">
    <property type="term" value="P:regulation of nitrogen utilization"/>
    <property type="evidence" value="ECO:0007669"/>
    <property type="project" value="InterPro"/>
</dbReference>
<dbReference type="AlphaFoldDB" id="A0AAF0FSK3"/>
<protein>
    <submittedName>
        <fullName evidence="2">P-II family nitrogen regulator</fullName>
    </submittedName>
</protein>
<dbReference type="InterPro" id="IPR015867">
    <property type="entry name" value="N-reg_PII/ATP_PRibTrfase_C"/>
</dbReference>
<dbReference type="InterPro" id="IPR011322">
    <property type="entry name" value="N-reg_PII-like_a/b"/>
</dbReference>
<reference evidence="2" key="1">
    <citation type="submission" date="2022-01" db="EMBL/GenBank/DDBJ databases">
        <title>Complete genome of Methanomicrobium antiquum DSM 21220.</title>
        <authorList>
            <person name="Chen S.-C."/>
            <person name="You Y.-T."/>
            <person name="Zhou Y.-Z."/>
            <person name="Lai M.-C."/>
        </authorList>
    </citation>
    <scope>NUCLEOTIDE SEQUENCE</scope>
    <source>
        <strain evidence="2">DSM 21220</strain>
    </source>
</reference>
<evidence type="ECO:0000256" key="1">
    <source>
        <dbReference type="RuleBase" id="RU003936"/>
    </source>
</evidence>
<dbReference type="EMBL" id="CP091092">
    <property type="protein sequence ID" value="WFN37847.1"/>
    <property type="molecule type" value="Genomic_DNA"/>
</dbReference>
<dbReference type="GO" id="GO:0005829">
    <property type="term" value="C:cytosol"/>
    <property type="evidence" value="ECO:0007669"/>
    <property type="project" value="TreeGrafter"/>
</dbReference>
<dbReference type="RefSeq" id="WP_278100688.1">
    <property type="nucleotide sequence ID" value="NZ_CP091092.1"/>
</dbReference>
<dbReference type="GeneID" id="79949840"/>
<name>A0AAF0FSK3_9EURY</name>
<dbReference type="Gene3D" id="3.30.70.120">
    <property type="match status" value="1"/>
</dbReference>
<gene>
    <name evidence="2" type="ORF">L1994_05540</name>
</gene>
<dbReference type="SUPFAM" id="SSF54913">
    <property type="entry name" value="GlnB-like"/>
    <property type="match status" value="1"/>
</dbReference>
<dbReference type="Pfam" id="PF00543">
    <property type="entry name" value="P-II"/>
    <property type="match status" value="1"/>
</dbReference>
<dbReference type="GO" id="GO:0005524">
    <property type="term" value="F:ATP binding"/>
    <property type="evidence" value="ECO:0007669"/>
    <property type="project" value="TreeGrafter"/>
</dbReference>
<comment type="similarity">
    <text evidence="1">Belongs to the P(II) protein family.</text>
</comment>
<organism evidence="2 3">
    <name type="scientific">Methanomicrobium antiquum</name>
    <dbReference type="NCBI Taxonomy" id="487686"/>
    <lineage>
        <taxon>Archaea</taxon>
        <taxon>Methanobacteriati</taxon>
        <taxon>Methanobacteriota</taxon>
        <taxon>Stenosarchaea group</taxon>
        <taxon>Methanomicrobia</taxon>
        <taxon>Methanomicrobiales</taxon>
        <taxon>Methanomicrobiaceae</taxon>
        <taxon>Methanomicrobium</taxon>
    </lineage>
</organism>
<accession>A0AAF0FSK3</accession>
<dbReference type="InterPro" id="IPR002187">
    <property type="entry name" value="N-reg_PII"/>
</dbReference>
<proteinExistence type="inferred from homology"/>
<keyword evidence="3" id="KW-1185">Reference proteome</keyword>
<sequence length="105" mass="11817">MKKIEAIIRPEKLEKVSDALIEKGYHAMTVSDVRGRGAQRGVALQFRGKEIMVNLIPKVKIEIVISEEATEEIIEIISQNAYTGKNGDGKIFLYEVEKTINVRSE</sequence>